<proteinExistence type="predicted"/>
<dbReference type="Gene3D" id="1.50.10.10">
    <property type="match status" value="1"/>
</dbReference>
<evidence type="ECO:0000256" key="1">
    <source>
        <dbReference type="SAM" id="SignalP"/>
    </source>
</evidence>
<gene>
    <name evidence="2" type="ORF">LL965_05460</name>
</gene>
<accession>A0ABS8HD27</accession>
<dbReference type="InterPro" id="IPR008928">
    <property type="entry name" value="6-hairpin_glycosidase_sf"/>
</dbReference>
<feature type="signal peptide" evidence="1">
    <location>
        <begin position="1"/>
        <end position="21"/>
    </location>
</feature>
<evidence type="ECO:0000313" key="2">
    <source>
        <dbReference type="EMBL" id="MCC4619557.1"/>
    </source>
</evidence>
<protein>
    <submittedName>
        <fullName evidence="2">Six-hairpin glycosidase-like protein</fullName>
    </submittedName>
</protein>
<dbReference type="InterPro" id="IPR012341">
    <property type="entry name" value="6hp_glycosidase-like_sf"/>
</dbReference>
<reference evidence="2 3" key="1">
    <citation type="submission" date="2021-10" db="EMBL/GenBank/DDBJ databases">
        <title>Genome sequencing of Xanthomonas strains from NCPPB.</title>
        <authorList>
            <person name="Hussein R."/>
            <person name="Harrison J."/>
            <person name="Studholme D.J."/>
            <person name="Vicente J."/>
            <person name="Grant M."/>
        </authorList>
    </citation>
    <scope>NUCLEOTIDE SEQUENCE [LARGE SCALE GENOMIC DNA]</scope>
    <source>
        <strain evidence="2 3">NCPPB 101</strain>
    </source>
</reference>
<keyword evidence="3" id="KW-1185">Reference proteome</keyword>
<keyword evidence="1" id="KW-0732">Signal</keyword>
<dbReference type="EMBL" id="JAJGQJ010000008">
    <property type="protein sequence ID" value="MCC4619557.1"/>
    <property type="molecule type" value="Genomic_DNA"/>
</dbReference>
<organism evidence="2 3">
    <name type="scientific">Xanthomonas cassavae CFBP 4642</name>
    <dbReference type="NCBI Taxonomy" id="1219375"/>
    <lineage>
        <taxon>Bacteria</taxon>
        <taxon>Pseudomonadati</taxon>
        <taxon>Pseudomonadota</taxon>
        <taxon>Gammaproteobacteria</taxon>
        <taxon>Lysobacterales</taxon>
        <taxon>Lysobacteraceae</taxon>
        <taxon>Xanthomonas</taxon>
    </lineage>
</organism>
<dbReference type="SUPFAM" id="SSF48208">
    <property type="entry name" value="Six-hairpin glycosidases"/>
    <property type="match status" value="1"/>
</dbReference>
<sequence length="728" mass="79478">MLKMICMAATLGVAASSPALADELEFQGRRAQAQALDDGGFVLRWPQGERRIAAQPMRTHTASPMFDALFALAQQEMADDRVEAIRDPAFNAGKPVPCTCFETGERWPYVWTRDVSFAADLALARLEPQRTRNSLRFKLSTARDGRTPGLFVAQDTGSGGSWPISSDRVVWFLAARGLLDDQPFADEVWQALQATLAQDRDAVFDAQIGLYRGETSFLDWREQTYPDWTREDVRFIAESFALSTNVLHYQALRLAEQMARQRGDARAAQYAQWADALQQAIDARFWEASRQQYVSYLGNAAHPARYAKVDLLGVSLGVLAEVFPVERARLALRNYPVVAGGSPVVWPQEAAQPIYHNRAVWPFVSAYALRASRALDDAPRIALELQSLMRGSALAGSNMENYDMQRLAVHVEEGARSGPVVNSPRQLWSVAGYLSTVLEGVFGLSADGSVTPKLPRSLVPLLFGARQQIVLEQGTRRYVLQRPADDQGELLVAGRVEQQGQTTQVQLVGRKADMAAPPQPAQVFAPATPTPPEAQQHANRYRVAIPAGMTLYMDGRALDAAEHYALPDDGLQHVVSLTRRVDGLESLHSASLTLGPSQTLPGSQTWAWQAASTGRHRVSLRYRNANGPINTGVTAAVKRLVLDCPGRPPQSQAIVMPHSVGEQLSTQVRFDAVAGQACVFRLEDGFNMSALAHFAQYTGGRGGRDGMVNTAQVSALVVGPATDAEAAP</sequence>
<comment type="caution">
    <text evidence="2">The sequence shown here is derived from an EMBL/GenBank/DDBJ whole genome shotgun (WGS) entry which is preliminary data.</text>
</comment>
<dbReference type="RefSeq" id="WP_029220302.1">
    <property type="nucleotide sequence ID" value="NZ_CAWLZN010000001.1"/>
</dbReference>
<dbReference type="Proteomes" id="UP001199206">
    <property type="component" value="Unassembled WGS sequence"/>
</dbReference>
<name>A0ABS8HD27_9XANT</name>
<evidence type="ECO:0000313" key="3">
    <source>
        <dbReference type="Proteomes" id="UP001199206"/>
    </source>
</evidence>
<feature type="chain" id="PRO_5046426803" evidence="1">
    <location>
        <begin position="22"/>
        <end position="728"/>
    </location>
</feature>